<dbReference type="Proteomes" id="UP000230069">
    <property type="component" value="Unassembled WGS sequence"/>
</dbReference>
<feature type="compositionally biased region" description="Low complexity" evidence="1">
    <location>
        <begin position="150"/>
        <end position="164"/>
    </location>
</feature>
<feature type="region of interest" description="Disordered" evidence="1">
    <location>
        <begin position="149"/>
        <end position="178"/>
    </location>
</feature>
<dbReference type="STRING" id="218851.A0A2G5DM91"/>
<dbReference type="AlphaFoldDB" id="A0A2G5DM91"/>
<sequence>MADYRHYMNGGYKSHEQNKVRPRYDRWDNTSNGYETHSSGWGETGFANNSEGHQDHVCKPVILDAQGRKRPIVSYVPTPNHLMNGIVTKTETIVEQVHVPQVRYGDSSPTKLGQMKGYGVHNNGWSQPLSPSRVQTEAIPAGSTYWRQTSNSNGYNGPNSYGGSYDHGSNGWKKPSGKATHDPYFGGYQGKHQMERDGSQESTIVTSGGWVRPSHLGWATPPNKDVPLTRPTNDIGAAIDYLQDAMKHTPVSMPPAKPWATTPTPMVPTIDSSEARRKYGSFSDSPQAIKTTNTYSSTIDSREAVRRYGGQMM</sequence>
<name>A0A2G5DM91_AQUCA</name>
<evidence type="ECO:0000313" key="2">
    <source>
        <dbReference type="EMBL" id="PIA44638.1"/>
    </source>
</evidence>
<evidence type="ECO:0000256" key="1">
    <source>
        <dbReference type="SAM" id="MobiDB-lite"/>
    </source>
</evidence>
<proteinExistence type="predicted"/>
<reference evidence="2 3" key="1">
    <citation type="submission" date="2017-09" db="EMBL/GenBank/DDBJ databases">
        <title>WGS assembly of Aquilegia coerulea Goldsmith.</title>
        <authorList>
            <person name="Hodges S."/>
            <person name="Kramer E."/>
            <person name="Nordborg M."/>
            <person name="Tomkins J."/>
            <person name="Borevitz J."/>
            <person name="Derieg N."/>
            <person name="Yan J."/>
            <person name="Mihaltcheva S."/>
            <person name="Hayes R.D."/>
            <person name="Rokhsar D."/>
        </authorList>
    </citation>
    <scope>NUCLEOTIDE SEQUENCE [LARGE SCALE GENOMIC DNA]</scope>
    <source>
        <strain evidence="3">cv. Goldsmith</strain>
    </source>
</reference>
<keyword evidence="3" id="KW-1185">Reference proteome</keyword>
<dbReference type="OrthoDB" id="1153117at2759"/>
<protein>
    <submittedName>
        <fullName evidence="2">Uncharacterized protein</fullName>
    </submittedName>
</protein>
<organism evidence="2 3">
    <name type="scientific">Aquilegia coerulea</name>
    <name type="common">Rocky mountain columbine</name>
    <dbReference type="NCBI Taxonomy" id="218851"/>
    <lineage>
        <taxon>Eukaryota</taxon>
        <taxon>Viridiplantae</taxon>
        <taxon>Streptophyta</taxon>
        <taxon>Embryophyta</taxon>
        <taxon>Tracheophyta</taxon>
        <taxon>Spermatophyta</taxon>
        <taxon>Magnoliopsida</taxon>
        <taxon>Ranunculales</taxon>
        <taxon>Ranunculaceae</taxon>
        <taxon>Thalictroideae</taxon>
        <taxon>Aquilegia</taxon>
    </lineage>
</organism>
<dbReference type="InParanoid" id="A0A2G5DM91"/>
<dbReference type="EMBL" id="KZ305034">
    <property type="protein sequence ID" value="PIA44638.1"/>
    <property type="molecule type" value="Genomic_DNA"/>
</dbReference>
<evidence type="ECO:0000313" key="3">
    <source>
        <dbReference type="Proteomes" id="UP000230069"/>
    </source>
</evidence>
<accession>A0A2G5DM91</accession>
<gene>
    <name evidence="2" type="ORF">AQUCO_01700317v1</name>
</gene>